<keyword evidence="3 8" id="KW-0479">Metal-binding</keyword>
<evidence type="ECO:0000256" key="8">
    <source>
        <dbReference type="RuleBase" id="RU000461"/>
    </source>
</evidence>
<dbReference type="PROSITE" id="PS00086">
    <property type="entry name" value="CYTOCHROME_P450"/>
    <property type="match status" value="1"/>
</dbReference>
<evidence type="ECO:0000256" key="6">
    <source>
        <dbReference type="ARBA" id="ARBA00023033"/>
    </source>
</evidence>
<dbReference type="HOGENOM" id="CLU_033716_2_0_5"/>
<dbReference type="PRINTS" id="PR00359">
    <property type="entry name" value="BP450"/>
</dbReference>
<dbReference type="GO" id="GO:0005506">
    <property type="term" value="F:iron ion binding"/>
    <property type="evidence" value="ECO:0007669"/>
    <property type="project" value="InterPro"/>
</dbReference>
<comment type="function">
    <text evidence="7">Cytochromes P450 are a group of heme-thiolate monooxygenases. They oxidize a variety of structurally unrelated compounds, including steroids, fatty acids, and xenobiotics.</text>
</comment>
<dbReference type="InterPro" id="IPR017972">
    <property type="entry name" value="Cyt_P450_CS"/>
</dbReference>
<dbReference type="PRINTS" id="PR00385">
    <property type="entry name" value="P450"/>
</dbReference>
<keyword evidence="4 8" id="KW-0560">Oxidoreductase</keyword>
<keyword evidence="5 8" id="KW-0408">Iron</keyword>
<reference evidence="9 10" key="1">
    <citation type="journal article" date="2007" name="J. Bacteriol.">
        <title>The complete genome sequence of Roseobacter denitrificans reveals a mixotrophic rather than photosynthetic metabolism.</title>
        <authorList>
            <person name="Swingley W.D."/>
            <person name="Sadekar S."/>
            <person name="Mastrian S.D."/>
            <person name="Matthies H.J."/>
            <person name="Hao J."/>
            <person name="Ramos H."/>
            <person name="Acharya C.R."/>
            <person name="Conrad A.L."/>
            <person name="Taylor H.L."/>
            <person name="Dejesa L.C."/>
            <person name="Shah M.K."/>
            <person name="O'huallachain M.E."/>
            <person name="Lince M.T."/>
            <person name="Blankenship R.E."/>
            <person name="Beatty J.T."/>
            <person name="Touchman J.W."/>
        </authorList>
    </citation>
    <scope>NUCLEOTIDE SEQUENCE [LARGE SCALE GENOMIC DNA]</scope>
    <source>
        <strain evidence="10">ATCC 33942 / OCh 114</strain>
    </source>
</reference>
<organism evidence="9 10">
    <name type="scientific">Roseobacter denitrificans (strain ATCC 33942 / OCh 114)</name>
    <name type="common">Erythrobacter sp. (strain OCh 114)</name>
    <name type="synonym">Roseobacter denitrificans</name>
    <dbReference type="NCBI Taxonomy" id="375451"/>
    <lineage>
        <taxon>Bacteria</taxon>
        <taxon>Pseudomonadati</taxon>
        <taxon>Pseudomonadota</taxon>
        <taxon>Alphaproteobacteria</taxon>
        <taxon>Rhodobacterales</taxon>
        <taxon>Roseobacteraceae</taxon>
        <taxon>Roseobacter</taxon>
    </lineage>
</organism>
<dbReference type="PANTHER" id="PTHR46696:SF1">
    <property type="entry name" value="CYTOCHROME P450 YJIB-RELATED"/>
    <property type="match status" value="1"/>
</dbReference>
<dbReference type="FunFam" id="1.10.630.10:FF:000018">
    <property type="entry name" value="Cytochrome P450 monooxygenase"/>
    <property type="match status" value="1"/>
</dbReference>
<name>Q164W1_ROSDO</name>
<comment type="similarity">
    <text evidence="1 8">Belongs to the cytochrome P450 family.</text>
</comment>
<dbReference type="Proteomes" id="UP000007029">
    <property type="component" value="Chromosome"/>
</dbReference>
<sequence>MPLLSQADLKAAMQRLIQSPLDPAFVQNPYAFYAEVFTGDTIRYWQDYDMPAIFDAANVQAVLRNRRFGRALPADRIGPPRPHLAAFDAVEAVSMLDLEPPDHTRLRGLVLRAFTSRRIKALAPDIHDICDRLIADLPKGGCNLIPAFCTALPVRIIARLLGVPAERCGDLLRWSNAMVAMYQAGRTLEIEHAANAAASEFTAFLSDYIDIKRRAPQDDLISHLLLAEENGQKLTRQELIGTCILLLNAGHEATVHTMGNAVKALLEHQTPPQAFTDQNIAATVEEVLRFDPPLHMFTRYSYEDTEIGDHTIRSGQQVALMLGAAGRDPALCKDPDVFDPFRAPVPHAAFGGGLHFCVGAPLARLELQIGLQRLFAARPNLTLSSPPRFANAYHFHGLERLDVTT</sequence>
<dbReference type="STRING" id="375451.RD1_2962"/>
<evidence type="ECO:0000256" key="4">
    <source>
        <dbReference type="ARBA" id="ARBA00023002"/>
    </source>
</evidence>
<accession>Q164W1</accession>
<dbReference type="AlphaFoldDB" id="Q164W1"/>
<dbReference type="PANTHER" id="PTHR46696">
    <property type="entry name" value="P450, PUTATIVE (EUROFUNG)-RELATED"/>
    <property type="match status" value="1"/>
</dbReference>
<dbReference type="GO" id="GO:0020037">
    <property type="term" value="F:heme binding"/>
    <property type="evidence" value="ECO:0007669"/>
    <property type="project" value="InterPro"/>
</dbReference>
<keyword evidence="2 8" id="KW-0349">Heme</keyword>
<evidence type="ECO:0000256" key="7">
    <source>
        <dbReference type="ARBA" id="ARBA00043906"/>
    </source>
</evidence>
<dbReference type="InterPro" id="IPR001128">
    <property type="entry name" value="Cyt_P450"/>
</dbReference>
<evidence type="ECO:0000256" key="5">
    <source>
        <dbReference type="ARBA" id="ARBA00023004"/>
    </source>
</evidence>
<keyword evidence="6 8" id="KW-0503">Monooxygenase</keyword>
<dbReference type="CDD" id="cd20625">
    <property type="entry name" value="CYP164-like"/>
    <property type="match status" value="1"/>
</dbReference>
<dbReference type="EMBL" id="CP000362">
    <property type="protein sequence ID" value="ABG32482.1"/>
    <property type="molecule type" value="Genomic_DNA"/>
</dbReference>
<evidence type="ECO:0000256" key="1">
    <source>
        <dbReference type="ARBA" id="ARBA00010617"/>
    </source>
</evidence>
<dbReference type="GO" id="GO:0016705">
    <property type="term" value="F:oxidoreductase activity, acting on paired donors, with incorporation or reduction of molecular oxygen"/>
    <property type="evidence" value="ECO:0007669"/>
    <property type="project" value="InterPro"/>
</dbReference>
<dbReference type="InterPro" id="IPR002397">
    <property type="entry name" value="Cyt_P450_B"/>
</dbReference>
<dbReference type="SUPFAM" id="SSF48264">
    <property type="entry name" value="Cytochrome P450"/>
    <property type="match status" value="1"/>
</dbReference>
<evidence type="ECO:0000256" key="3">
    <source>
        <dbReference type="ARBA" id="ARBA00022723"/>
    </source>
</evidence>
<proteinExistence type="inferred from homology"/>
<dbReference type="KEGG" id="rde:RD1_2962"/>
<evidence type="ECO:0000313" key="10">
    <source>
        <dbReference type="Proteomes" id="UP000007029"/>
    </source>
</evidence>
<dbReference type="InterPro" id="IPR036396">
    <property type="entry name" value="Cyt_P450_sf"/>
</dbReference>
<dbReference type="Pfam" id="PF00067">
    <property type="entry name" value="p450"/>
    <property type="match status" value="2"/>
</dbReference>
<protein>
    <submittedName>
        <fullName evidence="9">Cytochrome P450, putative</fullName>
    </submittedName>
</protein>
<dbReference type="GO" id="GO:0004497">
    <property type="term" value="F:monooxygenase activity"/>
    <property type="evidence" value="ECO:0007669"/>
    <property type="project" value="UniProtKB-KW"/>
</dbReference>
<gene>
    <name evidence="9" type="primary">cyp</name>
    <name evidence="9" type="ordered locus">RD1_2962</name>
</gene>
<dbReference type="eggNOG" id="COG2124">
    <property type="taxonomic scope" value="Bacteria"/>
</dbReference>
<evidence type="ECO:0000313" key="9">
    <source>
        <dbReference type="EMBL" id="ABG32482.1"/>
    </source>
</evidence>
<keyword evidence="10" id="KW-1185">Reference proteome</keyword>
<dbReference type="Gene3D" id="1.10.630.10">
    <property type="entry name" value="Cytochrome P450"/>
    <property type="match status" value="1"/>
</dbReference>
<evidence type="ECO:0000256" key="2">
    <source>
        <dbReference type="ARBA" id="ARBA00022617"/>
    </source>
</evidence>